<dbReference type="SUPFAM" id="SSF144052">
    <property type="entry name" value="Thermophilic metalloprotease-like"/>
    <property type="match status" value="1"/>
</dbReference>
<dbReference type="GO" id="GO:0004177">
    <property type="term" value="F:aminopeptidase activity"/>
    <property type="evidence" value="ECO:0007669"/>
    <property type="project" value="UniProtKB-KW"/>
</dbReference>
<gene>
    <name evidence="2" type="ORF">GCM10009001_29300</name>
</gene>
<organism evidence="2 3">
    <name type="scientific">Virgibacillus siamensis</name>
    <dbReference type="NCBI Taxonomy" id="480071"/>
    <lineage>
        <taxon>Bacteria</taxon>
        <taxon>Bacillati</taxon>
        <taxon>Bacillota</taxon>
        <taxon>Bacilli</taxon>
        <taxon>Bacillales</taxon>
        <taxon>Bacillaceae</taxon>
        <taxon>Virgibacillus</taxon>
    </lineage>
</organism>
<dbReference type="EMBL" id="BAAADS010000022">
    <property type="protein sequence ID" value="GAA0610116.1"/>
    <property type="molecule type" value="Genomic_DNA"/>
</dbReference>
<evidence type="ECO:0000313" key="2">
    <source>
        <dbReference type="EMBL" id="GAA0610116.1"/>
    </source>
</evidence>
<dbReference type="RefSeq" id="WP_343814712.1">
    <property type="nucleotide sequence ID" value="NZ_BAAADS010000022.1"/>
</dbReference>
<dbReference type="InterPro" id="IPR058739">
    <property type="entry name" value="NicX"/>
</dbReference>
<name>A0ABP3RGW5_9BACI</name>
<dbReference type="PANTHER" id="PTHR34448:SF1">
    <property type="entry name" value="BLL6088 PROTEIN"/>
    <property type="match status" value="1"/>
</dbReference>
<protein>
    <submittedName>
        <fullName evidence="2">Aminopeptidase</fullName>
    </submittedName>
</protein>
<keyword evidence="2" id="KW-0031">Aminopeptidase</keyword>
<dbReference type="PANTHER" id="PTHR34448">
    <property type="entry name" value="AMINOPEPTIDASE"/>
    <property type="match status" value="1"/>
</dbReference>
<keyword evidence="1" id="KW-0479">Metal-binding</keyword>
<proteinExistence type="predicted"/>
<dbReference type="Pfam" id="PF26233">
    <property type="entry name" value="NicX"/>
    <property type="match status" value="1"/>
</dbReference>
<dbReference type="Proteomes" id="UP001500866">
    <property type="component" value="Unassembled WGS sequence"/>
</dbReference>
<evidence type="ECO:0000256" key="1">
    <source>
        <dbReference type="ARBA" id="ARBA00022723"/>
    </source>
</evidence>
<keyword evidence="2" id="KW-0645">Protease</keyword>
<accession>A0ABP3RGW5</accession>
<keyword evidence="2" id="KW-0378">Hydrolase</keyword>
<comment type="caution">
    <text evidence="2">The sequence shown here is derived from an EMBL/GenBank/DDBJ whole genome shotgun (WGS) entry which is preliminary data.</text>
</comment>
<dbReference type="InterPro" id="IPR052170">
    <property type="entry name" value="M29_Exopeptidase"/>
</dbReference>
<evidence type="ECO:0000313" key="3">
    <source>
        <dbReference type="Proteomes" id="UP001500866"/>
    </source>
</evidence>
<sequence>MKKILMSKGAKTIVETCAQVKKGEQVLIITEPKTITIAETIASAVHAIEAEPTIAMIIPRTSDSQDPPKNIAAAMADSDVFISAVHTSITHTHAVKNAVENGSRGIMLTQFEDEMLIDSGVNADFPSAAVTCEKVAKAIEGAEEIKLTTPYGTDLNVSAKGRRSNYMTCMVDSGQFAPVPTVEANVSPLEGTATGKIVADASIPYIGIGVLRDPVVATVENGFITSITGGDQAKILKDNLASKNDDMVYNIAEIGIGLNPKCKFIGSMLEDEGVYGSVHIGIGTNITLGGETKAACHYDLIMTKPTLIADGTTVLKDGEVCI</sequence>
<reference evidence="3" key="1">
    <citation type="journal article" date="2019" name="Int. J. Syst. Evol. Microbiol.">
        <title>The Global Catalogue of Microorganisms (GCM) 10K type strain sequencing project: providing services to taxonomists for standard genome sequencing and annotation.</title>
        <authorList>
            <consortium name="The Broad Institute Genomics Platform"/>
            <consortium name="The Broad Institute Genome Sequencing Center for Infectious Disease"/>
            <person name="Wu L."/>
            <person name="Ma J."/>
        </authorList>
    </citation>
    <scope>NUCLEOTIDE SEQUENCE [LARGE SCALE GENOMIC DNA]</scope>
    <source>
        <strain evidence="3">JCM 15395</strain>
    </source>
</reference>
<keyword evidence="3" id="KW-1185">Reference proteome</keyword>